<dbReference type="Proteomes" id="UP001362999">
    <property type="component" value="Unassembled WGS sequence"/>
</dbReference>
<keyword evidence="1 3" id="KW-0238">DNA-binding</keyword>
<gene>
    <name evidence="5" type="ORF">R3P38DRAFT_348666</name>
</gene>
<feature type="DNA-binding region" description="Fork-head" evidence="3">
    <location>
        <begin position="75"/>
        <end position="147"/>
    </location>
</feature>
<keyword evidence="2 3" id="KW-0539">Nucleus</keyword>
<comment type="caution">
    <text evidence="5">The sequence shown here is derived from an EMBL/GenBank/DDBJ whole genome shotgun (WGS) entry which is preliminary data.</text>
</comment>
<reference evidence="5 6" key="1">
    <citation type="journal article" date="2024" name="J Genomics">
        <title>Draft genome sequencing and assembly of Favolaschia claudopus CIRM-BRFM 2984 isolated from oak limbs.</title>
        <authorList>
            <person name="Navarro D."/>
            <person name="Drula E."/>
            <person name="Chaduli D."/>
            <person name="Cazenave R."/>
            <person name="Ahrendt S."/>
            <person name="Wang J."/>
            <person name="Lipzen A."/>
            <person name="Daum C."/>
            <person name="Barry K."/>
            <person name="Grigoriev I.V."/>
            <person name="Favel A."/>
            <person name="Rosso M.N."/>
            <person name="Martin F."/>
        </authorList>
    </citation>
    <scope>NUCLEOTIDE SEQUENCE [LARGE SCALE GENOMIC DNA]</scope>
    <source>
        <strain evidence="5 6">CIRM-BRFM 2984</strain>
    </source>
</reference>
<dbReference type="GO" id="GO:0009653">
    <property type="term" value="P:anatomical structure morphogenesis"/>
    <property type="evidence" value="ECO:0007669"/>
    <property type="project" value="TreeGrafter"/>
</dbReference>
<proteinExistence type="predicted"/>
<dbReference type="SUPFAM" id="SSF46785">
    <property type="entry name" value="Winged helix' DNA-binding domain"/>
    <property type="match status" value="1"/>
</dbReference>
<evidence type="ECO:0000256" key="3">
    <source>
        <dbReference type="PROSITE-ProRule" id="PRU00089"/>
    </source>
</evidence>
<dbReference type="GO" id="GO:0000978">
    <property type="term" value="F:RNA polymerase II cis-regulatory region sequence-specific DNA binding"/>
    <property type="evidence" value="ECO:0007669"/>
    <property type="project" value="TreeGrafter"/>
</dbReference>
<dbReference type="EMBL" id="JAWWNJ010000014">
    <property type="protein sequence ID" value="KAK7041252.1"/>
    <property type="molecule type" value="Genomic_DNA"/>
</dbReference>
<dbReference type="InterPro" id="IPR001766">
    <property type="entry name" value="Fork_head_dom"/>
</dbReference>
<evidence type="ECO:0000256" key="2">
    <source>
        <dbReference type="ARBA" id="ARBA00023242"/>
    </source>
</evidence>
<dbReference type="PROSITE" id="PS00658">
    <property type="entry name" value="FORK_HEAD_2"/>
    <property type="match status" value="1"/>
</dbReference>
<dbReference type="Gene3D" id="1.10.10.10">
    <property type="entry name" value="Winged helix-like DNA-binding domain superfamily/Winged helix DNA-binding domain"/>
    <property type="match status" value="1"/>
</dbReference>
<feature type="domain" description="Fork-head" evidence="4">
    <location>
        <begin position="75"/>
        <end position="147"/>
    </location>
</feature>
<dbReference type="PANTHER" id="PTHR11829:SF343">
    <property type="entry name" value="FORK-HEAD DOMAIN-CONTAINING PROTEIN"/>
    <property type="match status" value="1"/>
</dbReference>
<organism evidence="5 6">
    <name type="scientific">Favolaschia claudopus</name>
    <dbReference type="NCBI Taxonomy" id="2862362"/>
    <lineage>
        <taxon>Eukaryota</taxon>
        <taxon>Fungi</taxon>
        <taxon>Dikarya</taxon>
        <taxon>Basidiomycota</taxon>
        <taxon>Agaricomycotina</taxon>
        <taxon>Agaricomycetes</taxon>
        <taxon>Agaricomycetidae</taxon>
        <taxon>Agaricales</taxon>
        <taxon>Marasmiineae</taxon>
        <taxon>Mycenaceae</taxon>
        <taxon>Favolaschia</taxon>
    </lineage>
</organism>
<dbReference type="InterPro" id="IPR036390">
    <property type="entry name" value="WH_DNA-bd_sf"/>
</dbReference>
<dbReference type="GO" id="GO:0000981">
    <property type="term" value="F:DNA-binding transcription factor activity, RNA polymerase II-specific"/>
    <property type="evidence" value="ECO:0007669"/>
    <property type="project" value="TreeGrafter"/>
</dbReference>
<sequence>MTISETTLPSPPALSFSLHGNLRCHIFTRVPGQVTQTDPYEPILISCLASKGIHIPSNSRDLGLWLVPLPADDSKPDLPLRLLIALAIYGSPSKALSQIYDALISQFSWFRTHNKEGTWKSSVRHSLSRNGKFVNLKQSRGRRGIWTSMA</sequence>
<dbReference type="SMART" id="SM00339">
    <property type="entry name" value="FH"/>
    <property type="match status" value="1"/>
</dbReference>
<dbReference type="InterPro" id="IPR036388">
    <property type="entry name" value="WH-like_DNA-bd_sf"/>
</dbReference>
<comment type="subcellular location">
    <subcellularLocation>
        <location evidence="3">Nucleus</location>
    </subcellularLocation>
</comment>
<dbReference type="PROSITE" id="PS50039">
    <property type="entry name" value="FORK_HEAD_3"/>
    <property type="match status" value="1"/>
</dbReference>
<dbReference type="InterPro" id="IPR050211">
    <property type="entry name" value="FOX_domain-containing"/>
</dbReference>
<evidence type="ECO:0000313" key="6">
    <source>
        <dbReference type="Proteomes" id="UP001362999"/>
    </source>
</evidence>
<dbReference type="Pfam" id="PF00250">
    <property type="entry name" value="Forkhead"/>
    <property type="match status" value="1"/>
</dbReference>
<dbReference type="AlphaFoldDB" id="A0AAW0CN95"/>
<keyword evidence="6" id="KW-1185">Reference proteome</keyword>
<dbReference type="GO" id="GO:0030154">
    <property type="term" value="P:cell differentiation"/>
    <property type="evidence" value="ECO:0007669"/>
    <property type="project" value="TreeGrafter"/>
</dbReference>
<dbReference type="GO" id="GO:0005634">
    <property type="term" value="C:nucleus"/>
    <property type="evidence" value="ECO:0007669"/>
    <property type="project" value="UniProtKB-SubCell"/>
</dbReference>
<name>A0AAW0CN95_9AGAR</name>
<evidence type="ECO:0000259" key="4">
    <source>
        <dbReference type="PROSITE" id="PS50039"/>
    </source>
</evidence>
<protein>
    <recommendedName>
        <fullName evidence="4">Fork-head domain-containing protein</fullName>
    </recommendedName>
</protein>
<dbReference type="PRINTS" id="PR00053">
    <property type="entry name" value="FORKHEAD"/>
</dbReference>
<dbReference type="InterPro" id="IPR030456">
    <property type="entry name" value="TF_fork_head_CS_2"/>
</dbReference>
<dbReference type="PANTHER" id="PTHR11829">
    <property type="entry name" value="FORKHEAD BOX PROTEIN"/>
    <property type="match status" value="1"/>
</dbReference>
<accession>A0AAW0CN95</accession>
<evidence type="ECO:0000313" key="5">
    <source>
        <dbReference type="EMBL" id="KAK7041252.1"/>
    </source>
</evidence>
<evidence type="ECO:0000256" key="1">
    <source>
        <dbReference type="ARBA" id="ARBA00023125"/>
    </source>
</evidence>